<dbReference type="Gene3D" id="3.90.700.10">
    <property type="entry name" value="Succinate dehydrogenase/fumarate reductase flavoprotein, catalytic domain"/>
    <property type="match status" value="1"/>
</dbReference>
<dbReference type="InterPro" id="IPR003953">
    <property type="entry name" value="FAD-dep_OxRdtase_2_FAD-bd"/>
</dbReference>
<comment type="cofactor">
    <cofactor evidence="1">
        <name>FAD</name>
        <dbReference type="ChEBI" id="CHEBI:57692"/>
    </cofactor>
</comment>
<evidence type="ECO:0000256" key="3">
    <source>
        <dbReference type="ARBA" id="ARBA00022827"/>
    </source>
</evidence>
<feature type="region of interest" description="Disordered" evidence="5">
    <location>
        <begin position="39"/>
        <end position="58"/>
    </location>
</feature>
<evidence type="ECO:0000256" key="1">
    <source>
        <dbReference type="ARBA" id="ARBA00001974"/>
    </source>
</evidence>
<gene>
    <name evidence="7" type="ORF">D1639_01855</name>
</gene>
<comment type="caution">
    <text evidence="7">The sequence shown here is derived from an EMBL/GenBank/DDBJ whole genome shotgun (WGS) entry which is preliminary data.</text>
</comment>
<dbReference type="PROSITE" id="PS51318">
    <property type="entry name" value="TAT"/>
    <property type="match status" value="1"/>
</dbReference>
<reference evidence="7" key="1">
    <citation type="submission" date="2018-08" db="EMBL/GenBank/DDBJ databases">
        <title>Murine metabolic-syndrome-specific gut microbial biobank.</title>
        <authorList>
            <person name="Liu C."/>
        </authorList>
    </citation>
    <scope>NUCLEOTIDE SEQUENCE [LARGE SCALE GENOMIC DNA]</scope>
    <source>
        <strain evidence="7">Z82</strain>
    </source>
</reference>
<feature type="domain" description="FAD-dependent oxidoreductase 2 FAD-binding" evidence="6">
    <location>
        <begin position="159"/>
        <end position="620"/>
    </location>
</feature>
<evidence type="ECO:0000256" key="4">
    <source>
        <dbReference type="ARBA" id="ARBA00023002"/>
    </source>
</evidence>
<dbReference type="AlphaFoldDB" id="A0A7C9JMD5"/>
<dbReference type="EMBL" id="QWKH01000006">
    <property type="protein sequence ID" value="NBI33798.1"/>
    <property type="molecule type" value="Genomic_DNA"/>
</dbReference>
<dbReference type="InterPro" id="IPR050315">
    <property type="entry name" value="FAD-oxidoreductase_2"/>
</dbReference>
<sequence>MGSSARTNPFPKKASSHAAADNAHGIDIAVRSATRNAVHVVQREAPRTSSHVKEEKGIAMSQSMNRRTFLKGATVGMLGATAAATGVLAGCSPATPQKTEPDQPVNSDVAKQPEPAATGDGASGEFFMDREKSEAEWTFQIAPDPIAETDIAETIEAEIIVVGAGTSGLVTAVAAAEKGADVVLFSASKAPCSRGGTNHAVNSKIMEREGLQPYDVQRIYERERTLAANGLDQRKWSIFLNHSEESMNWLIDLMESKGIPMNIETPAPHSLFGEEDPQYMPYAGHGAYSDDLAVGAGQPLVVNALAEILQELGGRITYQMKAEQLVRGDKPNGTSGRVGAVIARNLADNTFVKYVGTKAVVLATGDFSANKEMMAKYCPSMLSLIGDDAGEDYDVGAATTGLYKGDGQRMGLWVGAAWQHNVPNCPMVNVQQGTAAQPYCGHCGLVLNLNGKRFSDECAIHSYTGHAVLMQPEALSFPVWGTNYAADNAPWYKRGAWNAGEISVEDTLASWDKNVESGRFVKANTLDELFEQLGLPANEAKASVERYNELCAKGHDDDFLKRPSQMIAVAEAPFYGAKVGGRFLTVLGGLRTNPDFQVCEEDDTPIEGLYNIGTMVGDFYNNTYTFLMEGLNYGACVTLGQYLGYLLAEK</sequence>
<evidence type="ECO:0000256" key="5">
    <source>
        <dbReference type="SAM" id="MobiDB-lite"/>
    </source>
</evidence>
<feature type="region of interest" description="Disordered" evidence="5">
    <location>
        <begin position="1"/>
        <end position="20"/>
    </location>
</feature>
<dbReference type="Pfam" id="PF00890">
    <property type="entry name" value="FAD_binding_2"/>
    <property type="match status" value="1"/>
</dbReference>
<dbReference type="Gene3D" id="3.50.50.60">
    <property type="entry name" value="FAD/NAD(P)-binding domain"/>
    <property type="match status" value="1"/>
</dbReference>
<dbReference type="PANTHER" id="PTHR43400:SF10">
    <property type="entry name" value="3-OXOSTEROID 1-DEHYDROGENASE"/>
    <property type="match status" value="1"/>
</dbReference>
<dbReference type="InterPro" id="IPR036188">
    <property type="entry name" value="FAD/NAD-bd_sf"/>
</dbReference>
<proteinExistence type="predicted"/>
<keyword evidence="3" id="KW-0274">FAD</keyword>
<evidence type="ECO:0000259" key="6">
    <source>
        <dbReference type="Pfam" id="PF00890"/>
    </source>
</evidence>
<dbReference type="InterPro" id="IPR027477">
    <property type="entry name" value="Succ_DH/fumarate_Rdtase_cat_sf"/>
</dbReference>
<dbReference type="SUPFAM" id="SSF51905">
    <property type="entry name" value="FAD/NAD(P)-binding domain"/>
    <property type="match status" value="1"/>
</dbReference>
<accession>A0A7C9JMD5</accession>
<dbReference type="SUPFAM" id="SSF56425">
    <property type="entry name" value="Succinate dehydrogenase/fumarate reductase flavoprotein, catalytic domain"/>
    <property type="match status" value="1"/>
</dbReference>
<keyword evidence="2" id="KW-0285">Flavoprotein</keyword>
<name>A0A7C9JMD5_9BACT</name>
<dbReference type="PRINTS" id="PR00411">
    <property type="entry name" value="PNDRDTASEI"/>
</dbReference>
<dbReference type="GO" id="GO:0008202">
    <property type="term" value="P:steroid metabolic process"/>
    <property type="evidence" value="ECO:0007669"/>
    <property type="project" value="UniProtKB-ARBA"/>
</dbReference>
<evidence type="ECO:0000313" key="7">
    <source>
        <dbReference type="EMBL" id="NBI33798.1"/>
    </source>
</evidence>
<feature type="region of interest" description="Disordered" evidence="5">
    <location>
        <begin position="92"/>
        <end position="124"/>
    </location>
</feature>
<organism evidence="7">
    <name type="scientific">Muribaculaceae bacterium Z82</name>
    <dbReference type="NCBI Taxonomy" id="2304548"/>
    <lineage>
        <taxon>Bacteria</taxon>
        <taxon>Pseudomonadati</taxon>
        <taxon>Bacteroidota</taxon>
        <taxon>Bacteroidia</taxon>
        <taxon>Bacteroidales</taxon>
        <taxon>Muribaculaceae</taxon>
    </lineage>
</organism>
<keyword evidence="4" id="KW-0560">Oxidoreductase</keyword>
<feature type="compositionally biased region" description="Basic and acidic residues" evidence="5">
    <location>
        <begin position="41"/>
        <end position="57"/>
    </location>
</feature>
<dbReference type="PANTHER" id="PTHR43400">
    <property type="entry name" value="FUMARATE REDUCTASE"/>
    <property type="match status" value="1"/>
</dbReference>
<evidence type="ECO:0000256" key="2">
    <source>
        <dbReference type="ARBA" id="ARBA00022630"/>
    </source>
</evidence>
<dbReference type="GO" id="GO:0016491">
    <property type="term" value="F:oxidoreductase activity"/>
    <property type="evidence" value="ECO:0007669"/>
    <property type="project" value="UniProtKB-KW"/>
</dbReference>
<protein>
    <submittedName>
        <fullName evidence="7">FAD-dependent oxidoreductase</fullName>
    </submittedName>
</protein>
<dbReference type="InterPro" id="IPR006311">
    <property type="entry name" value="TAT_signal"/>
</dbReference>